<dbReference type="PANTHER" id="PTHR33164">
    <property type="entry name" value="TRANSCRIPTIONAL REGULATOR, MARR FAMILY"/>
    <property type="match status" value="1"/>
</dbReference>
<dbReference type="GO" id="GO:0006950">
    <property type="term" value="P:response to stress"/>
    <property type="evidence" value="ECO:0007669"/>
    <property type="project" value="TreeGrafter"/>
</dbReference>
<reference evidence="4" key="1">
    <citation type="submission" date="2017-04" db="EMBL/GenBank/DDBJ databases">
        <authorList>
            <person name="Varghese N."/>
            <person name="Submissions S."/>
        </authorList>
    </citation>
    <scope>NUCLEOTIDE SEQUENCE [LARGE SCALE GENOMIC DNA]</scope>
    <source>
        <strain evidence="4">NIO-1021</strain>
    </source>
</reference>
<dbReference type="AlphaFoldDB" id="A0A1X7E5F6"/>
<dbReference type="GO" id="GO:0003700">
    <property type="term" value="F:DNA-binding transcription factor activity"/>
    <property type="evidence" value="ECO:0007669"/>
    <property type="project" value="InterPro"/>
</dbReference>
<dbReference type="Gene3D" id="1.10.10.10">
    <property type="entry name" value="Winged helix-like DNA-binding domain superfamily/Winged helix DNA-binding domain"/>
    <property type="match status" value="1"/>
</dbReference>
<dbReference type="SUPFAM" id="SSF46785">
    <property type="entry name" value="Winged helix' DNA-binding domain"/>
    <property type="match status" value="1"/>
</dbReference>
<organism evidence="3 4">
    <name type="scientific">Kocuria marina subsp. indica</name>
    <dbReference type="NCBI Taxonomy" id="1049583"/>
    <lineage>
        <taxon>Bacteria</taxon>
        <taxon>Bacillati</taxon>
        <taxon>Actinomycetota</taxon>
        <taxon>Actinomycetes</taxon>
        <taxon>Micrococcales</taxon>
        <taxon>Micrococcaceae</taxon>
        <taxon>Kocuria</taxon>
    </lineage>
</organism>
<dbReference type="GO" id="GO:0003677">
    <property type="term" value="F:DNA binding"/>
    <property type="evidence" value="ECO:0007669"/>
    <property type="project" value="UniProtKB-KW"/>
</dbReference>
<evidence type="ECO:0000256" key="1">
    <source>
        <dbReference type="SAM" id="MobiDB-lite"/>
    </source>
</evidence>
<accession>A0A1X7E5F6</accession>
<keyword evidence="3" id="KW-0238">DNA-binding</keyword>
<dbReference type="SMART" id="SM00347">
    <property type="entry name" value="HTH_MARR"/>
    <property type="match status" value="1"/>
</dbReference>
<sequence>MSDTATRAVALSKAAPSGSAHVETAPSEPVTGSDGADTTGAACIGGAESLDDAARAGISDASRQDWDAWQVYFETTALLTARIEERLKHHGCSLMDYQLLLLLYSAPEHRMRMGELAHRLIFSPSRLSYQIGVLGKRGWVERRRVECDGRGFEAVLTAEGLRAFRALRPAHARDVQELFFSALQDDDAARLADLMRRVGGLLG</sequence>
<dbReference type="PANTHER" id="PTHR33164:SF99">
    <property type="entry name" value="MARR FAMILY REGULATORY PROTEIN"/>
    <property type="match status" value="1"/>
</dbReference>
<dbReference type="EMBL" id="FXAC01000021">
    <property type="protein sequence ID" value="SMF27242.1"/>
    <property type="molecule type" value="Genomic_DNA"/>
</dbReference>
<dbReference type="InterPro" id="IPR000835">
    <property type="entry name" value="HTH_MarR-typ"/>
</dbReference>
<dbReference type="InterPro" id="IPR036388">
    <property type="entry name" value="WH-like_DNA-bd_sf"/>
</dbReference>
<proteinExistence type="predicted"/>
<dbReference type="PROSITE" id="PS50995">
    <property type="entry name" value="HTH_MARR_2"/>
    <property type="match status" value="1"/>
</dbReference>
<evidence type="ECO:0000313" key="4">
    <source>
        <dbReference type="Proteomes" id="UP000192929"/>
    </source>
</evidence>
<dbReference type="InterPro" id="IPR036390">
    <property type="entry name" value="WH_DNA-bd_sf"/>
</dbReference>
<evidence type="ECO:0000313" key="3">
    <source>
        <dbReference type="EMBL" id="SMF27242.1"/>
    </source>
</evidence>
<dbReference type="Proteomes" id="UP000192929">
    <property type="component" value="Unassembled WGS sequence"/>
</dbReference>
<keyword evidence="4" id="KW-1185">Reference proteome</keyword>
<feature type="domain" description="HTH marR-type" evidence="2">
    <location>
        <begin position="65"/>
        <end position="200"/>
    </location>
</feature>
<name>A0A1X7E5F6_9MICC</name>
<evidence type="ECO:0000259" key="2">
    <source>
        <dbReference type="PROSITE" id="PS50995"/>
    </source>
</evidence>
<feature type="region of interest" description="Disordered" evidence="1">
    <location>
        <begin position="12"/>
        <end position="38"/>
    </location>
</feature>
<dbReference type="RefSeq" id="WP_240505766.1">
    <property type="nucleotide sequence ID" value="NZ_FXAC01000021.1"/>
</dbReference>
<protein>
    <submittedName>
        <fullName evidence="3">DNA-binding transcriptional regulator, MarR family</fullName>
    </submittedName>
</protein>
<dbReference type="InterPro" id="IPR039422">
    <property type="entry name" value="MarR/SlyA-like"/>
</dbReference>
<gene>
    <name evidence="3" type="ORF">SAMN06296028_12118</name>
</gene>
<dbReference type="Pfam" id="PF12802">
    <property type="entry name" value="MarR_2"/>
    <property type="match status" value="1"/>
</dbReference>